<evidence type="ECO:0000313" key="2">
    <source>
        <dbReference type="Proteomes" id="UP001153334"/>
    </source>
</evidence>
<gene>
    <name evidence="1" type="ORF">ONZ43_g6578</name>
</gene>
<dbReference type="EMBL" id="JAPESX010002406">
    <property type="protein sequence ID" value="KAJ8107934.1"/>
    <property type="molecule type" value="Genomic_DNA"/>
</dbReference>
<proteinExistence type="predicted"/>
<comment type="caution">
    <text evidence="1">The sequence shown here is derived from an EMBL/GenBank/DDBJ whole genome shotgun (WGS) entry which is preliminary data.</text>
</comment>
<accession>A0ACC2HYC5</accession>
<evidence type="ECO:0000313" key="1">
    <source>
        <dbReference type="EMBL" id="KAJ8107934.1"/>
    </source>
</evidence>
<reference evidence="1" key="1">
    <citation type="submission" date="2022-11" db="EMBL/GenBank/DDBJ databases">
        <title>Genome Sequence of Nemania bipapillata.</title>
        <authorList>
            <person name="Buettner E."/>
        </authorList>
    </citation>
    <scope>NUCLEOTIDE SEQUENCE</scope>
    <source>
        <strain evidence="1">CP14</strain>
    </source>
</reference>
<dbReference type="Proteomes" id="UP001153334">
    <property type="component" value="Unassembled WGS sequence"/>
</dbReference>
<sequence length="444" mass="49606">MAEVAPTRLSGLIGSGNDNLRKASKHGDGASKKRHRESSQTEKAERKHKKSKKDTDLVDGDEAPKKKRKSHKSSKTTDSHINGLQSQDETPAIVEGDENGGNGSVIQTEKKKKHKKESKESKKSKKKKSRESRDEGLDDDIFEQPDVVVLASSRSKKFPGATSSKHQYPFYTQTVSQYLPLHPLGIAEPLEGYMNQHLEPLLNRYVPSFGGVLLAYRNPRIGESPGSGSLTQESGLDDIVVLESINEHAVNFGWLTVEIDIFRPSRGAWLEGLVNIQSGGHIGVVCWGKFNASIESERLPRDWRWVDQHLSGNDEAAPEPTSVESSPEENAEGEHAETEHTEVHVTGYWVDGEGSRVTGDTPICFRIKNYEVGTSGEYGYLSIEGTMLTEEDEQKKVHKEIEVLKRKLKQGSVLRRERRPLSELGITKFGDNDEREQESQRPEF</sequence>
<organism evidence="1 2">
    <name type="scientific">Nemania bipapillata</name>
    <dbReference type="NCBI Taxonomy" id="110536"/>
    <lineage>
        <taxon>Eukaryota</taxon>
        <taxon>Fungi</taxon>
        <taxon>Dikarya</taxon>
        <taxon>Ascomycota</taxon>
        <taxon>Pezizomycotina</taxon>
        <taxon>Sordariomycetes</taxon>
        <taxon>Xylariomycetidae</taxon>
        <taxon>Xylariales</taxon>
        <taxon>Xylariaceae</taxon>
        <taxon>Nemania</taxon>
    </lineage>
</organism>
<keyword evidence="2" id="KW-1185">Reference proteome</keyword>
<name>A0ACC2HYC5_9PEZI</name>
<protein>
    <submittedName>
        <fullName evidence="1">Uncharacterized protein</fullName>
    </submittedName>
</protein>